<organism evidence="1 2">
    <name type="scientific">Aureispira anguillae</name>
    <dbReference type="NCBI Taxonomy" id="2864201"/>
    <lineage>
        <taxon>Bacteria</taxon>
        <taxon>Pseudomonadati</taxon>
        <taxon>Bacteroidota</taxon>
        <taxon>Saprospiria</taxon>
        <taxon>Saprospirales</taxon>
        <taxon>Saprospiraceae</taxon>
        <taxon>Aureispira</taxon>
    </lineage>
</organism>
<evidence type="ECO:0000313" key="1">
    <source>
        <dbReference type="EMBL" id="BDS14813.1"/>
    </source>
</evidence>
<dbReference type="AlphaFoldDB" id="A0A915YKK8"/>
<evidence type="ECO:0000313" key="2">
    <source>
        <dbReference type="Proteomes" id="UP001060919"/>
    </source>
</evidence>
<gene>
    <name evidence="1" type="ORF">AsAng_0055950</name>
</gene>
<dbReference type="KEGG" id="aup:AsAng_0055950"/>
<proteinExistence type="predicted"/>
<accession>A0A915YKK8</accession>
<keyword evidence="2" id="KW-1185">Reference proteome</keyword>
<sequence length="42" mass="4943">MPIFSLDKTKQTAYTTDNQPQIIAQQNIFFLKKFLPQNQLKT</sequence>
<name>A0A915YKK8_9BACT</name>
<dbReference type="EMBL" id="AP026867">
    <property type="protein sequence ID" value="BDS14813.1"/>
    <property type="molecule type" value="Genomic_DNA"/>
</dbReference>
<protein>
    <submittedName>
        <fullName evidence="1">Uncharacterized protein</fullName>
    </submittedName>
</protein>
<dbReference type="Proteomes" id="UP001060919">
    <property type="component" value="Chromosome"/>
</dbReference>
<reference evidence="1" key="1">
    <citation type="submission" date="2022-09" db="EMBL/GenBank/DDBJ databases">
        <title>Aureispira anguillicida sp. nov., isolated from Leptocephalus of Japanese eel Anguilla japonica.</title>
        <authorList>
            <person name="Yuasa K."/>
            <person name="Mekata T."/>
            <person name="Ikunari K."/>
        </authorList>
    </citation>
    <scope>NUCLEOTIDE SEQUENCE</scope>
    <source>
        <strain evidence="1">EL160426</strain>
    </source>
</reference>